<comment type="caution">
    <text evidence="2">The sequence shown here is derived from an EMBL/GenBank/DDBJ whole genome shotgun (WGS) entry which is preliminary data.</text>
</comment>
<feature type="chain" id="PRO_5046977301" evidence="1">
    <location>
        <begin position="21"/>
        <end position="347"/>
    </location>
</feature>
<proteinExistence type="predicted"/>
<name>A0ABS7CRW8_9BACT</name>
<evidence type="ECO:0000256" key="1">
    <source>
        <dbReference type="SAM" id="SignalP"/>
    </source>
</evidence>
<dbReference type="EMBL" id="JAHYXK010000003">
    <property type="protein sequence ID" value="MBW7466580.1"/>
    <property type="molecule type" value="Genomic_DNA"/>
</dbReference>
<evidence type="ECO:0000313" key="3">
    <source>
        <dbReference type="Proteomes" id="UP000813018"/>
    </source>
</evidence>
<gene>
    <name evidence="2" type="ORF">K0O23_05840</name>
</gene>
<dbReference type="RefSeq" id="WP_219876451.1">
    <property type="nucleotide sequence ID" value="NZ_JAHYXK010000003.1"/>
</dbReference>
<dbReference type="PROSITE" id="PS51257">
    <property type="entry name" value="PROKAR_LIPOPROTEIN"/>
    <property type="match status" value="1"/>
</dbReference>
<keyword evidence="1" id="KW-0732">Signal</keyword>
<dbReference type="Proteomes" id="UP000813018">
    <property type="component" value="Unassembled WGS sequence"/>
</dbReference>
<keyword evidence="3" id="KW-1185">Reference proteome</keyword>
<dbReference type="InterPro" id="IPR053851">
    <property type="entry name" value="DUF6929"/>
</dbReference>
<sequence>MLYKYLFCIAFAITFLSACKSNEPVTATTEPPALSRMKSIKLESAILNKHDIKQIPSASGMEHVQENYYVLSDDSPFLYQLNNKYELVQKYTLFDTSSFKGGRIPKSEKPDLEGMAHFTYGRDEMLLLLGSGASQSRNKGYLVNLSDKMKVQEVDFTRFYTFLKQILKIEQEGILNLEGIAIDNTYAYLLQRPSGSNTNVLFRFNADDFKDFLMRNGDLPVAAVYYFNLPAIGNNNAGFSGAYILGDKLFVTASVEDTPNAIDDGEVLGSFIGVIDLLALPYAMNAANPLAVPSTQILNADGSTYKVKAESLVVTETQKDKKYKVVVVTDDDQGSSELIEVELKMDR</sequence>
<evidence type="ECO:0000313" key="2">
    <source>
        <dbReference type="EMBL" id="MBW7466580.1"/>
    </source>
</evidence>
<accession>A0ABS7CRW8</accession>
<reference evidence="2 3" key="1">
    <citation type="journal article" date="2016" name="Int. J. Syst. Evol. Microbiol.">
        <title>Pontibacter aydingkolensis sp. nov., isolated from soil of a salt lake.</title>
        <authorList>
            <person name="Osman G."/>
            <person name="Zhang T."/>
            <person name="Lou K."/>
            <person name="Gao Y."/>
            <person name="Chang W."/>
            <person name="Lin Q."/>
            <person name="Yang H.M."/>
            <person name="Huo X.D."/>
            <person name="Wang N."/>
        </authorList>
    </citation>
    <scope>NUCLEOTIDE SEQUENCE [LARGE SCALE GENOMIC DNA]</scope>
    <source>
        <strain evidence="2 3">KACC 19255</strain>
    </source>
</reference>
<feature type="signal peptide" evidence="1">
    <location>
        <begin position="1"/>
        <end position="20"/>
    </location>
</feature>
<dbReference type="Pfam" id="PF22000">
    <property type="entry name" value="DUF6929"/>
    <property type="match status" value="1"/>
</dbReference>
<organism evidence="2 3">
    <name type="scientific">Pontibacter aydingkolensis</name>
    <dbReference type="NCBI Taxonomy" id="1911536"/>
    <lineage>
        <taxon>Bacteria</taxon>
        <taxon>Pseudomonadati</taxon>
        <taxon>Bacteroidota</taxon>
        <taxon>Cytophagia</taxon>
        <taxon>Cytophagales</taxon>
        <taxon>Hymenobacteraceae</taxon>
        <taxon>Pontibacter</taxon>
    </lineage>
</organism>
<protein>
    <submittedName>
        <fullName evidence="2">Uncharacterized protein</fullName>
    </submittedName>
</protein>